<evidence type="ECO:0000313" key="6">
    <source>
        <dbReference type="EMBL" id="MDT0322541.1"/>
    </source>
</evidence>
<evidence type="ECO:0000256" key="3">
    <source>
        <dbReference type="SAM" id="MobiDB-lite"/>
    </source>
</evidence>
<dbReference type="PROSITE" id="PS51257">
    <property type="entry name" value="PROKAR_LIPOPROTEIN"/>
    <property type="match status" value="1"/>
</dbReference>
<name>A0ABU2LY68_9ACTN</name>
<comment type="caution">
    <text evidence="6">The sequence shown here is derived from an EMBL/GenBank/DDBJ whole genome shotgun (WGS) entry which is preliminary data.</text>
</comment>
<keyword evidence="7" id="KW-1185">Reference proteome</keyword>
<reference evidence="7" key="1">
    <citation type="submission" date="2023-07" db="EMBL/GenBank/DDBJ databases">
        <title>30 novel species of actinomycetes from the DSMZ collection.</title>
        <authorList>
            <person name="Nouioui I."/>
        </authorList>
    </citation>
    <scope>NUCLEOTIDE SEQUENCE [LARGE SCALE GENOMIC DNA]</scope>
    <source>
        <strain evidence="7">DSM 44918</strain>
    </source>
</reference>
<dbReference type="InterPro" id="IPR025997">
    <property type="entry name" value="SBP_2_dom"/>
</dbReference>
<evidence type="ECO:0000259" key="5">
    <source>
        <dbReference type="Pfam" id="PF13407"/>
    </source>
</evidence>
<keyword evidence="2 4" id="KW-0732">Signal</keyword>
<sequence length="368" mass="38197">MRQLLRNAAVGAMTIALAATLAACGEAGGGDEDDTNGGEPNEGGGTIGLLLPEDATTRYESFDRPFIEAKIEELCGDCEVQYANAGEDTNTQGQQFEAMLTAGVDVIILDPVDASATSSWVENAAAEGVPVVAYDRLAEGPIDAYVSYDNVRVGELQGETLLSALGDEAEGARVVMINGSPTDPNAAMFKDGAHSVLHETAEVVFEQDITGWDSAIANEEMNAAIESLGDDGFDGVYVANDGMAAGVITALSSAGITDVPVGGQDAELAALQRIVAGQQTFTIYKALREEAETAAEMAIRLLRGDALNDLAPETVDSATDQGVPARLLTPVAVTVDNIADTVIADEFYTVDDICTDDYAEACAAAGLT</sequence>
<evidence type="ECO:0000256" key="2">
    <source>
        <dbReference type="ARBA" id="ARBA00022729"/>
    </source>
</evidence>
<dbReference type="SUPFAM" id="SSF53822">
    <property type="entry name" value="Periplasmic binding protein-like I"/>
    <property type="match status" value="1"/>
</dbReference>
<dbReference type="EMBL" id="JAVREM010000065">
    <property type="protein sequence ID" value="MDT0322541.1"/>
    <property type="molecule type" value="Genomic_DNA"/>
</dbReference>
<comment type="subcellular location">
    <subcellularLocation>
        <location evidence="1">Cell envelope</location>
    </subcellularLocation>
</comment>
<feature type="signal peptide" evidence="4">
    <location>
        <begin position="1"/>
        <end position="18"/>
    </location>
</feature>
<accession>A0ABU2LY68</accession>
<dbReference type="Pfam" id="PF13407">
    <property type="entry name" value="Peripla_BP_4"/>
    <property type="match status" value="1"/>
</dbReference>
<organism evidence="6 7">
    <name type="scientific">Streptomyces millisiae</name>
    <dbReference type="NCBI Taxonomy" id="3075542"/>
    <lineage>
        <taxon>Bacteria</taxon>
        <taxon>Bacillati</taxon>
        <taxon>Actinomycetota</taxon>
        <taxon>Actinomycetes</taxon>
        <taxon>Kitasatosporales</taxon>
        <taxon>Streptomycetaceae</taxon>
        <taxon>Streptomyces</taxon>
    </lineage>
</organism>
<feature type="chain" id="PRO_5045056461" evidence="4">
    <location>
        <begin position="19"/>
        <end position="368"/>
    </location>
</feature>
<protein>
    <submittedName>
        <fullName evidence="6">Substrate-binding domain-containing protein</fullName>
    </submittedName>
</protein>
<dbReference type="Gene3D" id="3.40.50.2300">
    <property type="match status" value="2"/>
</dbReference>
<evidence type="ECO:0000256" key="1">
    <source>
        <dbReference type="ARBA" id="ARBA00004196"/>
    </source>
</evidence>
<evidence type="ECO:0000256" key="4">
    <source>
        <dbReference type="SAM" id="SignalP"/>
    </source>
</evidence>
<proteinExistence type="predicted"/>
<dbReference type="RefSeq" id="WP_311603197.1">
    <property type="nucleotide sequence ID" value="NZ_JAVREM010000065.1"/>
</dbReference>
<dbReference type="InterPro" id="IPR028082">
    <property type="entry name" value="Peripla_BP_I"/>
</dbReference>
<dbReference type="PANTHER" id="PTHR30036">
    <property type="entry name" value="D-XYLOSE-BINDING PERIPLASMIC PROTEIN"/>
    <property type="match status" value="1"/>
</dbReference>
<dbReference type="PANTHER" id="PTHR30036:SF1">
    <property type="entry name" value="D-XYLOSE-BINDING PERIPLASMIC PROTEIN"/>
    <property type="match status" value="1"/>
</dbReference>
<gene>
    <name evidence="6" type="ORF">RNC47_29915</name>
</gene>
<dbReference type="Proteomes" id="UP001183420">
    <property type="component" value="Unassembled WGS sequence"/>
</dbReference>
<dbReference type="InterPro" id="IPR050555">
    <property type="entry name" value="Bact_Solute-Bind_Prot2"/>
</dbReference>
<evidence type="ECO:0000313" key="7">
    <source>
        <dbReference type="Proteomes" id="UP001183420"/>
    </source>
</evidence>
<feature type="region of interest" description="Disordered" evidence="3">
    <location>
        <begin position="27"/>
        <end position="46"/>
    </location>
</feature>
<feature type="domain" description="Periplasmic binding protein" evidence="5">
    <location>
        <begin position="47"/>
        <end position="305"/>
    </location>
</feature>